<dbReference type="Proteomes" id="UP001469365">
    <property type="component" value="Unassembled WGS sequence"/>
</dbReference>
<dbReference type="InterPro" id="IPR029063">
    <property type="entry name" value="SAM-dependent_MTases_sf"/>
</dbReference>
<dbReference type="EMBL" id="JBBPCC010000006">
    <property type="protein sequence ID" value="MEK8128423.1"/>
    <property type="molecule type" value="Genomic_DNA"/>
</dbReference>
<keyword evidence="1" id="KW-0489">Methyltransferase</keyword>
<organism evidence="1 2">
    <name type="scientific">Paenibacillus filicis</name>
    <dbReference type="NCBI Taxonomy" id="669464"/>
    <lineage>
        <taxon>Bacteria</taxon>
        <taxon>Bacillati</taxon>
        <taxon>Bacillota</taxon>
        <taxon>Bacilli</taxon>
        <taxon>Bacillales</taxon>
        <taxon>Paenibacillaceae</taxon>
        <taxon>Paenibacillus</taxon>
    </lineage>
</organism>
<dbReference type="Gene3D" id="3.40.50.150">
    <property type="entry name" value="Vaccinia Virus protein VP39"/>
    <property type="match status" value="1"/>
</dbReference>
<protein>
    <submittedName>
        <fullName evidence="1">Phospholipid methyltransferase</fullName>
    </submittedName>
</protein>
<evidence type="ECO:0000313" key="1">
    <source>
        <dbReference type="EMBL" id="MEK8128423.1"/>
    </source>
</evidence>
<reference evidence="1 2" key="1">
    <citation type="submission" date="2024-04" db="EMBL/GenBank/DDBJ databases">
        <title>draft genome sequnece of Paenibacillus filicis.</title>
        <authorList>
            <person name="Kim D.-U."/>
        </authorList>
    </citation>
    <scope>NUCLEOTIDE SEQUENCE [LARGE SCALE GENOMIC DNA]</scope>
    <source>
        <strain evidence="1 2">KACC14197</strain>
    </source>
</reference>
<evidence type="ECO:0000313" key="2">
    <source>
        <dbReference type="Proteomes" id="UP001469365"/>
    </source>
</evidence>
<gene>
    <name evidence="1" type="ORF">WMW72_10955</name>
</gene>
<sequence>MSKPSFFGEFLSHASQVGSIIPSSPWLTRYMLPPALPWHKMRRIAELGPGTGVFTKHIQLQRSSASQLYLFEQNDSFRTDLAVRYPQLPILEDALQLAEVVQETGRPFDLIVSGLPFANFPIELRERLFHSIHEALAPNGIFLAFQYTLLLRKQFEAYFSVVDTGYTWMNIPPAWVFKCKKSPSDQQLRTAIVL</sequence>
<name>A0ABU9DHR6_9BACL</name>
<dbReference type="SUPFAM" id="SSF53335">
    <property type="entry name" value="S-adenosyl-L-methionine-dependent methyltransferases"/>
    <property type="match status" value="1"/>
</dbReference>
<dbReference type="RefSeq" id="WP_341415504.1">
    <property type="nucleotide sequence ID" value="NZ_JBBPCC010000006.1"/>
</dbReference>
<comment type="caution">
    <text evidence="1">The sequence shown here is derived from an EMBL/GenBank/DDBJ whole genome shotgun (WGS) entry which is preliminary data.</text>
</comment>
<accession>A0ABU9DHR6</accession>
<dbReference type="CDD" id="cd02440">
    <property type="entry name" value="AdoMet_MTases"/>
    <property type="match status" value="1"/>
</dbReference>
<keyword evidence="1" id="KW-0808">Transferase</keyword>
<dbReference type="GO" id="GO:0008168">
    <property type="term" value="F:methyltransferase activity"/>
    <property type="evidence" value="ECO:0007669"/>
    <property type="project" value="UniProtKB-KW"/>
</dbReference>
<keyword evidence="2" id="KW-1185">Reference proteome</keyword>
<dbReference type="GO" id="GO:0032259">
    <property type="term" value="P:methylation"/>
    <property type="evidence" value="ECO:0007669"/>
    <property type="project" value="UniProtKB-KW"/>
</dbReference>
<proteinExistence type="predicted"/>